<dbReference type="Pfam" id="PF12698">
    <property type="entry name" value="ABC2_membrane_3"/>
    <property type="match status" value="1"/>
</dbReference>
<dbReference type="RefSeq" id="WP_167983215.1">
    <property type="nucleotide sequence ID" value="NZ_JAATEJ010000008.1"/>
</dbReference>
<feature type="domain" description="ABC-2 type transporter transmembrane" evidence="7">
    <location>
        <begin position="50"/>
        <end position="234"/>
    </location>
</feature>
<feature type="transmembrane region" description="Helical" evidence="6">
    <location>
        <begin position="164"/>
        <end position="183"/>
    </location>
</feature>
<keyword evidence="2 6" id="KW-0812">Transmembrane</keyword>
<accession>A0ABX0ZNT6</accession>
<evidence type="ECO:0000256" key="1">
    <source>
        <dbReference type="ARBA" id="ARBA00004141"/>
    </source>
</evidence>
<evidence type="ECO:0000256" key="3">
    <source>
        <dbReference type="ARBA" id="ARBA00022989"/>
    </source>
</evidence>
<dbReference type="PANTHER" id="PTHR43229:SF2">
    <property type="entry name" value="NODULATION PROTEIN J"/>
    <property type="match status" value="1"/>
</dbReference>
<keyword evidence="5" id="KW-0046">Antibiotic resistance</keyword>
<name>A0ABX0ZNT6_9ACTN</name>
<keyword evidence="3 6" id="KW-1133">Transmembrane helix</keyword>
<evidence type="ECO:0000256" key="2">
    <source>
        <dbReference type="ARBA" id="ARBA00022692"/>
    </source>
</evidence>
<dbReference type="PANTHER" id="PTHR43229">
    <property type="entry name" value="NODULATION PROTEIN J"/>
    <property type="match status" value="1"/>
</dbReference>
<evidence type="ECO:0000256" key="6">
    <source>
        <dbReference type="SAM" id="Phobius"/>
    </source>
</evidence>
<gene>
    <name evidence="8" type="ORF">HCN08_13210</name>
</gene>
<comment type="caution">
    <text evidence="8">The sequence shown here is derived from an EMBL/GenBank/DDBJ whole genome shotgun (WGS) entry which is preliminary data.</text>
</comment>
<feature type="transmembrane region" description="Helical" evidence="6">
    <location>
        <begin position="50"/>
        <end position="76"/>
    </location>
</feature>
<dbReference type="InterPro" id="IPR000412">
    <property type="entry name" value="ABC_2_transport"/>
</dbReference>
<organism evidence="8 9">
    <name type="scientific">Actinacidiphila epipremni</name>
    <dbReference type="NCBI Taxonomy" id="2053013"/>
    <lineage>
        <taxon>Bacteria</taxon>
        <taxon>Bacillati</taxon>
        <taxon>Actinomycetota</taxon>
        <taxon>Actinomycetes</taxon>
        <taxon>Kitasatosporales</taxon>
        <taxon>Streptomycetaceae</taxon>
        <taxon>Actinacidiphila</taxon>
    </lineage>
</organism>
<keyword evidence="9" id="KW-1185">Reference proteome</keyword>
<evidence type="ECO:0000313" key="8">
    <source>
        <dbReference type="EMBL" id="NJP44351.1"/>
    </source>
</evidence>
<evidence type="ECO:0000259" key="7">
    <source>
        <dbReference type="Pfam" id="PF12698"/>
    </source>
</evidence>
<protein>
    <submittedName>
        <fullName evidence="8">ABC transporter permease</fullName>
    </submittedName>
</protein>
<dbReference type="InterPro" id="IPR051784">
    <property type="entry name" value="Nod_factor_ABC_transporter"/>
</dbReference>
<dbReference type="EMBL" id="JAATEJ010000008">
    <property type="protein sequence ID" value="NJP44351.1"/>
    <property type="molecule type" value="Genomic_DNA"/>
</dbReference>
<evidence type="ECO:0000256" key="5">
    <source>
        <dbReference type="ARBA" id="ARBA00023251"/>
    </source>
</evidence>
<dbReference type="InterPro" id="IPR013525">
    <property type="entry name" value="ABC2_TM"/>
</dbReference>
<dbReference type="Proteomes" id="UP000734511">
    <property type="component" value="Unassembled WGS sequence"/>
</dbReference>
<feature type="transmembrane region" description="Helical" evidence="6">
    <location>
        <begin position="215"/>
        <end position="235"/>
    </location>
</feature>
<proteinExistence type="predicted"/>
<reference evidence="8 9" key="1">
    <citation type="submission" date="2020-03" db="EMBL/GenBank/DDBJ databases">
        <title>WGS of actinomycetes isolated from Thailand.</title>
        <authorList>
            <person name="Thawai C."/>
        </authorList>
    </citation>
    <scope>NUCLEOTIDE SEQUENCE [LARGE SCALE GENOMIC DNA]</scope>
    <source>
        <strain evidence="8 9">PRB2-1</strain>
    </source>
</reference>
<feature type="transmembrane region" description="Helical" evidence="6">
    <location>
        <begin position="20"/>
        <end position="38"/>
    </location>
</feature>
<evidence type="ECO:0000313" key="9">
    <source>
        <dbReference type="Proteomes" id="UP000734511"/>
    </source>
</evidence>
<keyword evidence="4 6" id="KW-0472">Membrane</keyword>
<feature type="transmembrane region" description="Helical" evidence="6">
    <location>
        <begin position="131"/>
        <end position="152"/>
    </location>
</feature>
<feature type="transmembrane region" description="Helical" evidence="6">
    <location>
        <begin position="97"/>
        <end position="119"/>
    </location>
</feature>
<comment type="subcellular location">
    <subcellularLocation>
        <location evidence="1">Membrane</location>
        <topology evidence="1">Multi-pass membrane protein</topology>
    </subcellularLocation>
</comment>
<evidence type="ECO:0000256" key="4">
    <source>
        <dbReference type="ARBA" id="ARBA00023136"/>
    </source>
</evidence>
<dbReference type="PIRSF" id="PIRSF006648">
    <property type="entry name" value="DrrB"/>
    <property type="match status" value="1"/>
</dbReference>
<sequence>MNIAFVRLEFKRLVTNRRFWIFSLSLPVVLYLLEISAYGKGDVPGTHISYAAYLMCSFAAWGSIHATLIVGSRIAIERSSGWQRQLRLTPLRPQAYLAAKVTVGMMITLPAPILMSIVGRFNDVHLSSGDWAKLVLGTWVATLPFAVLGTLLGQMAKAETVSGYFGAALLLLGFLGGVLMPTTSFPDWLQHVSKVMPSYWLADIGRAAVTGISDLGTAIGMLAAWTVVLGVAVVFRYQRDSAR</sequence>